<feature type="transmembrane region" description="Helical" evidence="1">
    <location>
        <begin position="343"/>
        <end position="362"/>
    </location>
</feature>
<evidence type="ECO:0000313" key="3">
    <source>
        <dbReference type="Proteomes" id="UP001634394"/>
    </source>
</evidence>
<dbReference type="Proteomes" id="UP001634394">
    <property type="component" value="Unassembled WGS sequence"/>
</dbReference>
<organism evidence="2 3">
    <name type="scientific">Sinanodonta woodiana</name>
    <name type="common">Chinese pond mussel</name>
    <name type="synonym">Anodonta woodiana</name>
    <dbReference type="NCBI Taxonomy" id="1069815"/>
    <lineage>
        <taxon>Eukaryota</taxon>
        <taxon>Metazoa</taxon>
        <taxon>Spiralia</taxon>
        <taxon>Lophotrochozoa</taxon>
        <taxon>Mollusca</taxon>
        <taxon>Bivalvia</taxon>
        <taxon>Autobranchia</taxon>
        <taxon>Heteroconchia</taxon>
        <taxon>Palaeoheterodonta</taxon>
        <taxon>Unionida</taxon>
        <taxon>Unionoidea</taxon>
        <taxon>Unionidae</taxon>
        <taxon>Unioninae</taxon>
        <taxon>Sinanodonta</taxon>
    </lineage>
</organism>
<keyword evidence="1" id="KW-0812">Transmembrane</keyword>
<keyword evidence="1" id="KW-0472">Membrane</keyword>
<evidence type="ECO:0008006" key="4">
    <source>
        <dbReference type="Google" id="ProtNLM"/>
    </source>
</evidence>
<accession>A0ABD3XML5</accession>
<dbReference type="AlphaFoldDB" id="A0ABD3XML5"/>
<dbReference type="SUPFAM" id="SSF52540">
    <property type="entry name" value="P-loop containing nucleoside triphosphate hydrolases"/>
    <property type="match status" value="1"/>
</dbReference>
<proteinExistence type="predicted"/>
<keyword evidence="1" id="KW-1133">Transmembrane helix</keyword>
<dbReference type="InterPro" id="IPR027417">
    <property type="entry name" value="P-loop_NTPase"/>
</dbReference>
<keyword evidence="3" id="KW-1185">Reference proteome</keyword>
<protein>
    <recommendedName>
        <fullName evidence="4">G domain-containing protein</fullName>
    </recommendedName>
</protein>
<reference evidence="2 3" key="1">
    <citation type="submission" date="2024-11" db="EMBL/GenBank/DDBJ databases">
        <title>Chromosome-level genome assembly of the freshwater bivalve Anodonta woodiana.</title>
        <authorList>
            <person name="Chen X."/>
        </authorList>
    </citation>
    <scope>NUCLEOTIDE SEQUENCE [LARGE SCALE GENOMIC DNA]</scope>
    <source>
        <strain evidence="2">MN2024</strain>
        <tissue evidence="2">Gills</tissue>
    </source>
</reference>
<comment type="caution">
    <text evidence="2">The sequence shown here is derived from an EMBL/GenBank/DDBJ whole genome shotgun (WGS) entry which is preliminary data.</text>
</comment>
<dbReference type="Gene3D" id="3.40.50.300">
    <property type="entry name" value="P-loop containing nucleotide triphosphate hydrolases"/>
    <property type="match status" value="1"/>
</dbReference>
<dbReference type="EMBL" id="JBJQND010000002">
    <property type="protein sequence ID" value="KAL3886846.1"/>
    <property type="molecule type" value="Genomic_DNA"/>
</dbReference>
<evidence type="ECO:0000256" key="1">
    <source>
        <dbReference type="SAM" id="Phobius"/>
    </source>
</evidence>
<name>A0ABD3XML5_SINWO</name>
<gene>
    <name evidence="2" type="ORF">ACJMK2_026809</name>
</gene>
<sequence length="363" mass="40980">MQRVRTTSKTPDPAMLEGLRDQNGRMLDEIIRNFASGNKVKNILLVGLPSVGKSSLINSLASLILGKYIPLASVGQGAQLTHTYAAHRHDHFGIREEHLRGSPNEDNARIMHPHLPNIYDFVGLADANTEELKEILSLQIFGHLEPGLQITSLFKSQRRHGVGALKSWYTKSKEDWKIDVVFFVHSVTTSEVPSEMIQCLLDIIKPKDSLRPVDVEFYVVLTKMDKVEEEVVTEENVIAIENDIADLFGIHGFKEYKLVKMINWCDDVGFPNSTAANLDGSDERSVTLNNQLLKLLRNMSTPKAESSIAHDITFVQKMWFCLYGYLTTIIRMFHVQPFGTRDIIYAAMFGVILVIVVFLLIVR</sequence>
<evidence type="ECO:0000313" key="2">
    <source>
        <dbReference type="EMBL" id="KAL3886846.1"/>
    </source>
</evidence>